<reference evidence="2 3" key="1">
    <citation type="submission" date="2018-07" db="EMBL/GenBank/DDBJ databases">
        <title>Genome sequences of Haloplanus sp. CBA1113.</title>
        <authorList>
            <person name="Kim Y.B."/>
            <person name="Roh S.W."/>
        </authorList>
    </citation>
    <scope>NUCLEOTIDE SEQUENCE [LARGE SCALE GENOMIC DNA]</scope>
    <source>
        <strain evidence="2 3">CBA1113</strain>
    </source>
</reference>
<evidence type="ECO:0008006" key="4">
    <source>
        <dbReference type="Google" id="ProtNLM"/>
    </source>
</evidence>
<accession>A0A345E301</accession>
<keyword evidence="1" id="KW-0472">Membrane</keyword>
<dbReference type="EMBL" id="CP031150">
    <property type="protein sequence ID" value="AXG06573.1"/>
    <property type="molecule type" value="Genomic_DNA"/>
</dbReference>
<dbReference type="KEGG" id="haj:DU500_09115"/>
<keyword evidence="1" id="KW-0812">Transmembrane</keyword>
<organism evidence="2 3">
    <name type="scientific">Haloplanus rubicundus</name>
    <dbReference type="NCBI Taxonomy" id="1547898"/>
    <lineage>
        <taxon>Archaea</taxon>
        <taxon>Methanobacteriati</taxon>
        <taxon>Methanobacteriota</taxon>
        <taxon>Stenosarchaea group</taxon>
        <taxon>Halobacteria</taxon>
        <taxon>Halobacteriales</taxon>
        <taxon>Haloferacaceae</taxon>
        <taxon>Haloplanus</taxon>
    </lineage>
</organism>
<proteinExistence type="predicted"/>
<protein>
    <recommendedName>
        <fullName evidence="4">Major facilitator superfamily (MFS) profile domain-containing protein</fullName>
    </recommendedName>
</protein>
<keyword evidence="3" id="KW-1185">Reference proteome</keyword>
<evidence type="ECO:0000313" key="3">
    <source>
        <dbReference type="Proteomes" id="UP000253273"/>
    </source>
</evidence>
<dbReference type="AlphaFoldDB" id="A0A345E301"/>
<keyword evidence="1" id="KW-1133">Transmembrane helix</keyword>
<evidence type="ECO:0000313" key="2">
    <source>
        <dbReference type="EMBL" id="AXG06573.1"/>
    </source>
</evidence>
<feature type="transmembrane region" description="Helical" evidence="1">
    <location>
        <begin position="49"/>
        <end position="70"/>
    </location>
</feature>
<feature type="transmembrane region" description="Helical" evidence="1">
    <location>
        <begin position="90"/>
        <end position="110"/>
    </location>
</feature>
<dbReference type="Proteomes" id="UP000253273">
    <property type="component" value="Chromosome"/>
</dbReference>
<gene>
    <name evidence="2" type="ORF">DU500_09115</name>
</gene>
<evidence type="ECO:0000256" key="1">
    <source>
        <dbReference type="SAM" id="Phobius"/>
    </source>
</evidence>
<sequence>MVSGDDFVTESGTGIKWAALSTTIASTVLVTLSGVWITAIESAIGFQIYLINGLGSFVGALVSEALGQSAGLVVASWRAAAVQAVEAGPLAPILLALEAVVILTLAFAIWERRPYA</sequence>
<feature type="transmembrane region" description="Helical" evidence="1">
    <location>
        <begin position="17"/>
        <end position="37"/>
    </location>
</feature>
<name>A0A345E301_9EURY</name>